<evidence type="ECO:0000259" key="6">
    <source>
        <dbReference type="PROSITE" id="PS51194"/>
    </source>
</evidence>
<dbReference type="Pfam" id="PF00176">
    <property type="entry name" value="SNF2-rel_dom"/>
    <property type="match status" value="1"/>
</dbReference>
<keyword evidence="1" id="KW-0547">Nucleotide-binding</keyword>
<dbReference type="GO" id="GO:0006281">
    <property type="term" value="P:DNA repair"/>
    <property type="evidence" value="ECO:0007669"/>
    <property type="project" value="TreeGrafter"/>
</dbReference>
<sequence>MAASGRWKREYERDWRDYTRRVLAGRFGKYAVQCAPSVTQEDEHQLRDVLAAAGIKHVPPNHSRWQAPIPASQPLSEPQDSLVSNVSYVYSTPPPPDSQSMFPAFSSQDFGSQPTSGRRVSASQRLQALMANVSPIADNRRLSVECVGTISPPLGAAKSPWTPGQWSPRPGGKKRRTPRRSLEPSFRAEDLDVSMQSMHLSDDERTRVEDEDAEAEDTQMLDVSEVRVDEEKAAAPKEGEMVVGEHNEECGGKVVEQRNVVVDLVSRHDDAEDMDVSKELIFSSDSEEDKDDDKEEQKEAVVVENMTDEGKVSTPAYVDTGDNSAHQSPPPEDTAERPPWSSEPDYEFGDGNDYAAYSQVHEQHDVEMDEVVQPTADSVVPAPESSQTVGQPTQEDDRGVAEQQEGPVTPTKVMTSVSANTKSTRALEQPTSVRRSTFASPTASSVRRTSHATPTASSARRSSYATPTASSARKQAVTSPAAPSIRRTTFASPTASLARKTSRTSPAPLSVRREPRTPPTAFTTSRSALSRKRANRGALLHTKLPLEMEYRFASDRRRRHRRRKSLAAKPGVFPYVVPELLVELQPYQKEALQWMLEREQDPRDPVTIDQQRRGEATAVDALVAKVCGGVLADEMGLGKTVCCLALICESLRQAREAEAQERRTTGSTVPRLTPPTLIVTPLSILSQWEQEIRAKTNLSVVTYQGATRKSFRSATQFMGADIVLSTYDTLRLLECKVRDKDSDDGGGNGVGESESVNSVDGWHQAPRLTPSSKKSVVTSKLHQLQWFRVILDESHLIANAGCARARAAFTLGSKRRWCVTGTPIQNRTADLAALLQFTGLGNRAHALSERELGALVPRVVLRRLKSTVDAVSNAPILELPEKTEEVVELDFASDVERALYMLLHRSTKRQVLRYLRSKEARQGRRVPLTTPTKDGGERPLFMHVFELILRLRQVCDACALVTADPLAEVQTRAASAEALVGNARDGISPFSAGEAELLKSLQEQRVDGNAVSGCGPLESTKLTALMRELKKVRARRERVLVISQWTSFLDMIAERLEAHNAQCESVSSLEDASAVGNEAIAFAKLDGRMPAKDREQIVRNFQQQEDSYDMGPVVGPPLDVLLLSLRTGGLGLNLTAAAHVFIMEPSWNPSLERQAVDRAHRYGQTREVRVVRFIVKGSIEERVVALQNKKRQLTAAFLGDGDVLSTAKKSRLRETRLSTGDLRRLFFTQQEQEQEDIRQQNEDNGDHEAQRDEGEEDSDGSVTCIEISD</sequence>
<evidence type="ECO:0000256" key="3">
    <source>
        <dbReference type="ARBA" id="ARBA00022840"/>
    </source>
</evidence>
<evidence type="ECO:0000256" key="2">
    <source>
        <dbReference type="ARBA" id="ARBA00022801"/>
    </source>
</evidence>
<dbReference type="EMBL" id="QXFT01000415">
    <property type="protein sequence ID" value="KAE9344624.1"/>
    <property type="molecule type" value="Genomic_DNA"/>
</dbReference>
<evidence type="ECO:0000256" key="4">
    <source>
        <dbReference type="SAM" id="MobiDB-lite"/>
    </source>
</evidence>
<feature type="domain" description="Helicase ATP-binding" evidence="5">
    <location>
        <begin position="620"/>
        <end position="841"/>
    </location>
</feature>
<dbReference type="GO" id="GO:0016787">
    <property type="term" value="F:hydrolase activity"/>
    <property type="evidence" value="ECO:0007669"/>
    <property type="project" value="UniProtKB-KW"/>
</dbReference>
<protein>
    <recommendedName>
        <fullName evidence="9">Helicase</fullName>
    </recommendedName>
</protein>
<dbReference type="PROSITE" id="PS51192">
    <property type="entry name" value="HELICASE_ATP_BIND_1"/>
    <property type="match status" value="1"/>
</dbReference>
<dbReference type="Pfam" id="PF00271">
    <property type="entry name" value="Helicase_C"/>
    <property type="match status" value="1"/>
</dbReference>
<dbReference type="GO" id="GO:0008094">
    <property type="term" value="F:ATP-dependent activity, acting on DNA"/>
    <property type="evidence" value="ECO:0007669"/>
    <property type="project" value="TreeGrafter"/>
</dbReference>
<evidence type="ECO:0000313" key="8">
    <source>
        <dbReference type="Proteomes" id="UP000434957"/>
    </source>
</evidence>
<dbReference type="InterPro" id="IPR050628">
    <property type="entry name" value="SNF2_RAD54_helicase_TF"/>
</dbReference>
<evidence type="ECO:0000259" key="5">
    <source>
        <dbReference type="PROSITE" id="PS51192"/>
    </source>
</evidence>
<feature type="compositionally biased region" description="Low complexity" evidence="4">
    <location>
        <begin position="451"/>
        <end position="473"/>
    </location>
</feature>
<feature type="region of interest" description="Disordered" evidence="4">
    <location>
        <begin position="154"/>
        <end position="536"/>
    </location>
</feature>
<evidence type="ECO:0000256" key="1">
    <source>
        <dbReference type="ARBA" id="ARBA00022741"/>
    </source>
</evidence>
<feature type="compositionally biased region" description="Basic and acidic residues" evidence="4">
    <location>
        <begin position="1235"/>
        <end position="1252"/>
    </location>
</feature>
<dbReference type="GO" id="GO:0005634">
    <property type="term" value="C:nucleus"/>
    <property type="evidence" value="ECO:0007669"/>
    <property type="project" value="TreeGrafter"/>
</dbReference>
<keyword evidence="3" id="KW-0067">ATP-binding</keyword>
<dbReference type="InterPro" id="IPR038718">
    <property type="entry name" value="SNF2-like_sf"/>
</dbReference>
<dbReference type="Gene3D" id="3.40.50.300">
    <property type="entry name" value="P-loop containing nucleotide triphosphate hydrolases"/>
    <property type="match status" value="1"/>
</dbReference>
<feature type="region of interest" description="Disordered" evidence="4">
    <location>
        <begin position="740"/>
        <end position="771"/>
    </location>
</feature>
<reference evidence="7 8" key="1">
    <citation type="submission" date="2018-08" db="EMBL/GenBank/DDBJ databases">
        <title>Genomic investigation of the strawberry pathogen Phytophthora fragariae indicates pathogenicity is determined by transcriptional variation in three key races.</title>
        <authorList>
            <person name="Adams T.M."/>
            <person name="Armitage A.D."/>
            <person name="Sobczyk M.K."/>
            <person name="Bates H.J."/>
            <person name="Dunwell J.M."/>
            <person name="Nellist C.F."/>
            <person name="Harrison R.J."/>
        </authorList>
    </citation>
    <scope>NUCLEOTIDE SEQUENCE [LARGE SCALE GENOMIC DNA]</scope>
    <source>
        <strain evidence="7 8">SCRP333</strain>
    </source>
</reference>
<feature type="domain" description="Helicase C-terminal" evidence="6">
    <location>
        <begin position="1021"/>
        <end position="1223"/>
    </location>
</feature>
<dbReference type="InterPro" id="IPR027417">
    <property type="entry name" value="P-loop_NTPase"/>
</dbReference>
<organism evidence="7 8">
    <name type="scientific">Phytophthora rubi</name>
    <dbReference type="NCBI Taxonomy" id="129364"/>
    <lineage>
        <taxon>Eukaryota</taxon>
        <taxon>Sar</taxon>
        <taxon>Stramenopiles</taxon>
        <taxon>Oomycota</taxon>
        <taxon>Peronosporomycetes</taxon>
        <taxon>Peronosporales</taxon>
        <taxon>Peronosporaceae</taxon>
        <taxon>Phytophthora</taxon>
    </lineage>
</organism>
<dbReference type="GO" id="GO:0005524">
    <property type="term" value="F:ATP binding"/>
    <property type="evidence" value="ECO:0007669"/>
    <property type="project" value="UniProtKB-KW"/>
</dbReference>
<dbReference type="SUPFAM" id="SSF52540">
    <property type="entry name" value="P-loop containing nucleoside triphosphate hydrolases"/>
    <property type="match status" value="2"/>
</dbReference>
<dbReference type="InterPro" id="IPR000330">
    <property type="entry name" value="SNF2_N"/>
</dbReference>
<dbReference type="AlphaFoldDB" id="A0A6A4FXQ7"/>
<keyword evidence="2" id="KW-0378">Hydrolase</keyword>
<accession>A0A6A4FXQ7</accession>
<dbReference type="CDD" id="cd18793">
    <property type="entry name" value="SF2_C_SNF"/>
    <property type="match status" value="1"/>
</dbReference>
<feature type="compositionally biased region" description="Basic and acidic residues" evidence="4">
    <location>
        <begin position="224"/>
        <end position="251"/>
    </location>
</feature>
<proteinExistence type="predicted"/>
<dbReference type="SMART" id="SM00487">
    <property type="entry name" value="DEXDc"/>
    <property type="match status" value="1"/>
</dbReference>
<feature type="compositionally biased region" description="Acidic residues" evidence="4">
    <location>
        <begin position="209"/>
        <end position="219"/>
    </location>
</feature>
<dbReference type="SMART" id="SM00490">
    <property type="entry name" value="HELICc"/>
    <property type="match status" value="1"/>
</dbReference>
<feature type="region of interest" description="Disordered" evidence="4">
    <location>
        <begin position="1230"/>
        <end position="1269"/>
    </location>
</feature>
<dbReference type="PROSITE" id="PS51194">
    <property type="entry name" value="HELICASE_CTER"/>
    <property type="match status" value="1"/>
</dbReference>
<dbReference type="PANTHER" id="PTHR45626:SF22">
    <property type="entry name" value="DNA REPAIR PROTEIN RAD5"/>
    <property type="match status" value="1"/>
</dbReference>
<evidence type="ECO:0000313" key="7">
    <source>
        <dbReference type="EMBL" id="KAE9344624.1"/>
    </source>
</evidence>
<feature type="compositionally biased region" description="Polar residues" evidence="4">
    <location>
        <begin position="384"/>
        <end position="393"/>
    </location>
</feature>
<feature type="compositionally biased region" description="Low complexity" evidence="4">
    <location>
        <begin position="751"/>
        <end position="761"/>
    </location>
</feature>
<evidence type="ECO:0008006" key="9">
    <source>
        <dbReference type="Google" id="ProtNLM"/>
    </source>
</evidence>
<dbReference type="PANTHER" id="PTHR45626">
    <property type="entry name" value="TRANSCRIPTION TERMINATION FACTOR 2-RELATED"/>
    <property type="match status" value="1"/>
</dbReference>
<gene>
    <name evidence="7" type="ORF">PR003_g8370</name>
</gene>
<dbReference type="CDD" id="cd18008">
    <property type="entry name" value="DEXDc_SHPRH-like"/>
    <property type="match status" value="1"/>
</dbReference>
<name>A0A6A4FXQ7_9STRA</name>
<dbReference type="InterPro" id="IPR001650">
    <property type="entry name" value="Helicase_C-like"/>
</dbReference>
<feature type="compositionally biased region" description="Polar residues" evidence="4">
    <location>
        <begin position="412"/>
        <end position="446"/>
    </location>
</feature>
<feature type="compositionally biased region" description="Basic and acidic residues" evidence="4">
    <location>
        <begin position="180"/>
        <end position="190"/>
    </location>
</feature>
<dbReference type="Gene3D" id="3.40.50.10810">
    <property type="entry name" value="Tandem AAA-ATPase domain"/>
    <property type="match status" value="1"/>
</dbReference>
<dbReference type="InterPro" id="IPR014001">
    <property type="entry name" value="Helicase_ATP-bd"/>
</dbReference>
<comment type="caution">
    <text evidence="7">The sequence shown here is derived from an EMBL/GenBank/DDBJ whole genome shotgun (WGS) entry which is preliminary data.</text>
</comment>
<dbReference type="Proteomes" id="UP000434957">
    <property type="component" value="Unassembled WGS sequence"/>
</dbReference>
<keyword evidence="8" id="KW-1185">Reference proteome</keyword>
<feature type="compositionally biased region" description="Polar residues" evidence="4">
    <location>
        <begin position="486"/>
        <end position="495"/>
    </location>
</feature>
<feature type="compositionally biased region" description="Basic and acidic residues" evidence="4">
    <location>
        <begin position="265"/>
        <end position="278"/>
    </location>
</feature>
<dbReference type="InterPro" id="IPR049730">
    <property type="entry name" value="SNF2/RAD54-like_C"/>
</dbReference>
<feature type="compositionally biased region" description="Acidic residues" evidence="4">
    <location>
        <begin position="285"/>
        <end position="294"/>
    </location>
</feature>